<dbReference type="OrthoDB" id="445639at2759"/>
<name>A0A812SQR7_9DINO</name>
<dbReference type="EMBL" id="CAJNJA010022295">
    <property type="protein sequence ID" value="CAE7489676.1"/>
    <property type="molecule type" value="Genomic_DNA"/>
</dbReference>
<evidence type="ECO:0000313" key="3">
    <source>
        <dbReference type="Proteomes" id="UP000601435"/>
    </source>
</evidence>
<protein>
    <recommendedName>
        <fullName evidence="4">J domain-containing protein</fullName>
    </recommendedName>
</protein>
<gene>
    <name evidence="2" type="ORF">SNEC2469_LOCUS13928</name>
</gene>
<sequence>MLQPCGQAARRERERGRAATSAAASRLFTDKPATSKAPETLFRAAASSRKYCATPPRATSAGVKTPIRKSGSAGDSPRCARAAQEGFRFGGWQPPAKAVQADRVNRPHQVLQDSVRAQLSSLRHESKADQKAAVKRLLVQWHPDRNLESQDTATAIFQFIQQEKDKMLGL</sequence>
<evidence type="ECO:0000313" key="2">
    <source>
        <dbReference type="EMBL" id="CAE7489676.1"/>
    </source>
</evidence>
<dbReference type="InterPro" id="IPR036869">
    <property type="entry name" value="J_dom_sf"/>
</dbReference>
<comment type="caution">
    <text evidence="2">The sequence shown here is derived from an EMBL/GenBank/DDBJ whole genome shotgun (WGS) entry which is preliminary data.</text>
</comment>
<reference evidence="2" key="1">
    <citation type="submission" date="2021-02" db="EMBL/GenBank/DDBJ databases">
        <authorList>
            <person name="Dougan E. K."/>
            <person name="Rhodes N."/>
            <person name="Thang M."/>
            <person name="Chan C."/>
        </authorList>
    </citation>
    <scope>NUCLEOTIDE SEQUENCE</scope>
</reference>
<feature type="region of interest" description="Disordered" evidence="1">
    <location>
        <begin position="1"/>
        <end position="78"/>
    </location>
</feature>
<dbReference type="SUPFAM" id="SSF46565">
    <property type="entry name" value="Chaperone J-domain"/>
    <property type="match status" value="1"/>
</dbReference>
<dbReference type="Gene3D" id="1.10.287.110">
    <property type="entry name" value="DnaJ domain"/>
    <property type="match status" value="1"/>
</dbReference>
<accession>A0A812SQR7</accession>
<proteinExistence type="predicted"/>
<organism evidence="2 3">
    <name type="scientific">Symbiodinium necroappetens</name>
    <dbReference type="NCBI Taxonomy" id="1628268"/>
    <lineage>
        <taxon>Eukaryota</taxon>
        <taxon>Sar</taxon>
        <taxon>Alveolata</taxon>
        <taxon>Dinophyceae</taxon>
        <taxon>Suessiales</taxon>
        <taxon>Symbiodiniaceae</taxon>
        <taxon>Symbiodinium</taxon>
    </lineage>
</organism>
<evidence type="ECO:0008006" key="4">
    <source>
        <dbReference type="Google" id="ProtNLM"/>
    </source>
</evidence>
<keyword evidence="3" id="KW-1185">Reference proteome</keyword>
<dbReference type="Proteomes" id="UP000601435">
    <property type="component" value="Unassembled WGS sequence"/>
</dbReference>
<dbReference type="AlphaFoldDB" id="A0A812SQR7"/>
<evidence type="ECO:0000256" key="1">
    <source>
        <dbReference type="SAM" id="MobiDB-lite"/>
    </source>
</evidence>